<dbReference type="VEuPathDB" id="PlasmoDB:PGSY75_0202100"/>
<dbReference type="InterPro" id="IPR044885">
    <property type="entry name" value="PRESA_N_sf"/>
</dbReference>
<dbReference type="RefSeq" id="XP_018643678.1">
    <property type="nucleotide sequence ID" value="XM_018783688.1"/>
</dbReference>
<reference evidence="4 5" key="1">
    <citation type="journal article" date="2016" name="Nat. Commun.">
        <title>Genomes of cryptic chimpanzee Plasmodium species reveal key evolutionary events leading to human malaria.</title>
        <authorList>
            <person name="Sundararaman S.A."/>
            <person name="Plenderleith L.J."/>
            <person name="Liu W."/>
            <person name="Loy D.E."/>
            <person name="Learn G.H."/>
            <person name="Li Y."/>
            <person name="Shaw K.S."/>
            <person name="Ayouba A."/>
            <person name="Peeters M."/>
            <person name="Speede S."/>
            <person name="Shaw G.M."/>
            <person name="Bushman F.D."/>
            <person name="Brisson D."/>
            <person name="Rayner J.C."/>
            <person name="Sharp P.M."/>
            <person name="Hahn B.H."/>
        </authorList>
    </citation>
    <scope>NUCLEOTIDE SEQUENCE [LARGE SCALE GENOMIC DNA]</scope>
    <source>
        <strain evidence="4 5">SY75</strain>
    </source>
</reference>
<evidence type="ECO:0000256" key="2">
    <source>
        <dbReference type="SAM" id="Phobius"/>
    </source>
</evidence>
<dbReference type="KEGG" id="pgab:PGSY75_0202100"/>
<dbReference type="PANTHER" id="PTHR36193:SF23">
    <property type="entry name" value="PHISTB DOMAIN-CONTAINING RESA-LIKE PROTEIN 1"/>
    <property type="match status" value="1"/>
</dbReference>
<keyword evidence="2" id="KW-1133">Transmembrane helix</keyword>
<organism evidence="4 5">
    <name type="scientific">Plasmodium gaboni</name>
    <dbReference type="NCBI Taxonomy" id="647221"/>
    <lineage>
        <taxon>Eukaryota</taxon>
        <taxon>Sar</taxon>
        <taxon>Alveolata</taxon>
        <taxon>Apicomplexa</taxon>
        <taxon>Aconoidasida</taxon>
        <taxon>Haemosporida</taxon>
        <taxon>Plasmodiidae</taxon>
        <taxon>Plasmodium</taxon>
        <taxon>Plasmodium (Laverania)</taxon>
    </lineage>
</organism>
<dbReference type="AlphaFoldDB" id="A0A151LW88"/>
<dbReference type="Proteomes" id="UP000076004">
    <property type="component" value="Chromosome 2"/>
</dbReference>
<dbReference type="InterPro" id="IPR019111">
    <property type="entry name" value="PRESA_N"/>
</dbReference>
<accession>A0A151LW88</accession>
<dbReference type="InterPro" id="IPR006526">
    <property type="entry name" value="Export_prot_PHISTa/b/c"/>
</dbReference>
<evidence type="ECO:0000259" key="3">
    <source>
        <dbReference type="Pfam" id="PF09687"/>
    </source>
</evidence>
<dbReference type="NCBIfam" id="TIGR01639">
    <property type="entry name" value="P_fal_TIGR01639"/>
    <property type="match status" value="1"/>
</dbReference>
<feature type="region of interest" description="Disordered" evidence="1">
    <location>
        <begin position="96"/>
        <end position="156"/>
    </location>
</feature>
<evidence type="ECO:0000256" key="1">
    <source>
        <dbReference type="SAM" id="MobiDB-lite"/>
    </source>
</evidence>
<feature type="domain" description="Plasmodium RESA N-terminal" evidence="3">
    <location>
        <begin position="166"/>
        <end position="289"/>
    </location>
</feature>
<evidence type="ECO:0000313" key="4">
    <source>
        <dbReference type="EMBL" id="KYO03454.1"/>
    </source>
</evidence>
<keyword evidence="2" id="KW-0472">Membrane</keyword>
<dbReference type="Pfam" id="PF09687">
    <property type="entry name" value="PRESAN"/>
    <property type="match status" value="1"/>
</dbReference>
<keyword evidence="2" id="KW-0812">Transmembrane</keyword>
<comment type="caution">
    <text evidence="4">The sequence shown here is derived from an EMBL/GenBank/DDBJ whole genome shotgun (WGS) entry which is preliminary data.</text>
</comment>
<sequence>MWLYKKGQSVNDTRKYDVTCKDVCMLFLSNRKGKIKCRTFLGYIVLSKFMKLSVAFLLLILIQILLVSNVSLISESHLYKRNSRNIAEGYKKESESGKNIFSSNKNEEHNMSQESDNKKCDKCDDINEPEPVDKNDNTSTDQENSNDSDCEPLPFGLKTSELSRKVTEDELERMIIELPEMLEKKEMYLIWHYTHSLSRDKFNKMKNSLWNICAKLAHEYNLPFKIKMKKWWSCCGHVTDELLIKEHEDYNLIYNYIYNESSSREQFVILLNMIKHSWTKFTVDTFIKCRISLENSMSNVTK</sequence>
<dbReference type="PANTHER" id="PTHR36193">
    <property type="entry name" value="PHISTB DOMAIN-CONTAINING RESA-LIKE PROTEIN 1"/>
    <property type="match status" value="1"/>
</dbReference>
<dbReference type="EMBL" id="LVLB01000003">
    <property type="protein sequence ID" value="KYO03454.1"/>
    <property type="molecule type" value="Genomic_DNA"/>
</dbReference>
<evidence type="ECO:0000313" key="5">
    <source>
        <dbReference type="Proteomes" id="UP000076004"/>
    </source>
</evidence>
<feature type="transmembrane region" description="Helical" evidence="2">
    <location>
        <begin position="40"/>
        <end position="66"/>
    </location>
</feature>
<gene>
    <name evidence="4" type="ORF">PGSY75_0202100</name>
</gene>
<feature type="compositionally biased region" description="Basic and acidic residues" evidence="1">
    <location>
        <begin position="105"/>
        <end position="136"/>
    </location>
</feature>
<proteinExistence type="predicted"/>
<dbReference type="Gene3D" id="6.10.280.180">
    <property type="entry name" value="Plasmodium RESA, N-terminal helical domain"/>
    <property type="match status" value="1"/>
</dbReference>
<name>A0A151LW88_9APIC</name>
<dbReference type="GeneID" id="29774310"/>
<protein>
    <submittedName>
        <fullName evidence="4">Exported protein (PHISTc)</fullName>
    </submittedName>
</protein>